<dbReference type="OrthoDB" id="2686513at2759"/>
<evidence type="ECO:0000313" key="1">
    <source>
        <dbReference type="EMBL" id="KIM74721.1"/>
    </source>
</evidence>
<protein>
    <submittedName>
        <fullName evidence="1">Uncharacterized protein</fullName>
    </submittedName>
</protein>
<dbReference type="EMBL" id="KN833056">
    <property type="protein sequence ID" value="KIM74721.1"/>
    <property type="molecule type" value="Genomic_DNA"/>
</dbReference>
<name>A0A0C3F4C1_PILCF</name>
<proteinExistence type="predicted"/>
<organism evidence="1 2">
    <name type="scientific">Piloderma croceum (strain F 1598)</name>
    <dbReference type="NCBI Taxonomy" id="765440"/>
    <lineage>
        <taxon>Eukaryota</taxon>
        <taxon>Fungi</taxon>
        <taxon>Dikarya</taxon>
        <taxon>Basidiomycota</taxon>
        <taxon>Agaricomycotina</taxon>
        <taxon>Agaricomycetes</taxon>
        <taxon>Agaricomycetidae</taxon>
        <taxon>Atheliales</taxon>
        <taxon>Atheliaceae</taxon>
        <taxon>Piloderma</taxon>
    </lineage>
</organism>
<reference evidence="1 2" key="1">
    <citation type="submission" date="2014-04" db="EMBL/GenBank/DDBJ databases">
        <authorList>
            <consortium name="DOE Joint Genome Institute"/>
            <person name="Kuo A."/>
            <person name="Tarkka M."/>
            <person name="Buscot F."/>
            <person name="Kohler A."/>
            <person name="Nagy L.G."/>
            <person name="Floudas D."/>
            <person name="Copeland A."/>
            <person name="Barry K.W."/>
            <person name="Cichocki N."/>
            <person name="Veneault-Fourrey C."/>
            <person name="LaButti K."/>
            <person name="Lindquist E.A."/>
            <person name="Lipzen A."/>
            <person name="Lundell T."/>
            <person name="Morin E."/>
            <person name="Murat C."/>
            <person name="Sun H."/>
            <person name="Tunlid A."/>
            <person name="Henrissat B."/>
            <person name="Grigoriev I.V."/>
            <person name="Hibbett D.S."/>
            <person name="Martin F."/>
            <person name="Nordberg H.P."/>
            <person name="Cantor M.N."/>
            <person name="Hua S.X."/>
        </authorList>
    </citation>
    <scope>NUCLEOTIDE SEQUENCE [LARGE SCALE GENOMIC DNA]</scope>
    <source>
        <strain evidence="1 2">F 1598</strain>
    </source>
</reference>
<dbReference type="InParanoid" id="A0A0C3F4C1"/>
<sequence>MALANLANILTFYLARPTLRGCLSLCASCISVTMMSRFMLNLHSAASAGIFSTLPTSDASNGMAFTPRVPNNLPFVMNTSYHTDVEMPRQSLQVDGDFIARAGPHDIEMEQRNDP</sequence>
<gene>
    <name evidence="1" type="ORF">PILCRDRAFT_695652</name>
</gene>
<evidence type="ECO:0000313" key="2">
    <source>
        <dbReference type="Proteomes" id="UP000054166"/>
    </source>
</evidence>
<dbReference type="AlphaFoldDB" id="A0A0C3F4C1"/>
<keyword evidence="2" id="KW-1185">Reference proteome</keyword>
<accession>A0A0C3F4C1</accession>
<dbReference type="HOGENOM" id="CLU_2109928_0_0_1"/>
<reference evidence="2" key="2">
    <citation type="submission" date="2015-01" db="EMBL/GenBank/DDBJ databases">
        <title>Evolutionary Origins and Diversification of the Mycorrhizal Mutualists.</title>
        <authorList>
            <consortium name="DOE Joint Genome Institute"/>
            <consortium name="Mycorrhizal Genomics Consortium"/>
            <person name="Kohler A."/>
            <person name="Kuo A."/>
            <person name="Nagy L.G."/>
            <person name="Floudas D."/>
            <person name="Copeland A."/>
            <person name="Barry K.W."/>
            <person name="Cichocki N."/>
            <person name="Veneault-Fourrey C."/>
            <person name="LaButti K."/>
            <person name="Lindquist E.A."/>
            <person name="Lipzen A."/>
            <person name="Lundell T."/>
            <person name="Morin E."/>
            <person name="Murat C."/>
            <person name="Riley R."/>
            <person name="Ohm R."/>
            <person name="Sun H."/>
            <person name="Tunlid A."/>
            <person name="Henrissat B."/>
            <person name="Grigoriev I.V."/>
            <person name="Hibbett D.S."/>
            <person name="Martin F."/>
        </authorList>
    </citation>
    <scope>NUCLEOTIDE SEQUENCE [LARGE SCALE GENOMIC DNA]</scope>
    <source>
        <strain evidence="2">F 1598</strain>
    </source>
</reference>
<dbReference type="Proteomes" id="UP000054166">
    <property type="component" value="Unassembled WGS sequence"/>
</dbReference>